<dbReference type="Gene3D" id="1.25.40.80">
    <property type="match status" value="1"/>
</dbReference>
<feature type="binding site" evidence="3">
    <location>
        <position position="25"/>
    </location>
    <ligand>
        <name>FAD</name>
        <dbReference type="ChEBI" id="CHEBI:57692"/>
    </ligand>
</feature>
<dbReference type="EMBL" id="NWMW01000003">
    <property type="protein sequence ID" value="PCD01575.1"/>
    <property type="molecule type" value="Genomic_DNA"/>
</dbReference>
<dbReference type="Pfam" id="PF03441">
    <property type="entry name" value="FAD_binding_7"/>
    <property type="match status" value="1"/>
</dbReference>
<evidence type="ECO:0000256" key="2">
    <source>
        <dbReference type="ARBA" id="ARBA00022827"/>
    </source>
</evidence>
<dbReference type="GO" id="GO:0003904">
    <property type="term" value="F:deoxyribodipyrimidine photo-lyase activity"/>
    <property type="evidence" value="ECO:0007669"/>
    <property type="project" value="TreeGrafter"/>
</dbReference>
<accession>A0A2A4B0V0</accession>
<dbReference type="GO" id="GO:0032922">
    <property type="term" value="P:circadian regulation of gene expression"/>
    <property type="evidence" value="ECO:0007669"/>
    <property type="project" value="TreeGrafter"/>
</dbReference>
<feature type="binding site" evidence="3">
    <location>
        <position position="76"/>
    </location>
    <ligand>
        <name>FAD</name>
        <dbReference type="ChEBI" id="CHEBI:57692"/>
    </ligand>
</feature>
<dbReference type="RefSeq" id="WP_096344320.1">
    <property type="nucleotide sequence ID" value="NZ_NWMW01000003.1"/>
</dbReference>
<dbReference type="Proteomes" id="UP000218366">
    <property type="component" value="Unassembled WGS sequence"/>
</dbReference>
<proteinExistence type="predicted"/>
<comment type="caution">
    <text evidence="5">The sequence shown here is derived from an EMBL/GenBank/DDBJ whole genome shotgun (WGS) entry which is preliminary data.</text>
</comment>
<name>A0A2A4B0V0_9SPHN</name>
<evidence type="ECO:0000313" key="6">
    <source>
        <dbReference type="Proteomes" id="UP000218366"/>
    </source>
</evidence>
<evidence type="ECO:0000313" key="5">
    <source>
        <dbReference type="EMBL" id="PCD01575.1"/>
    </source>
</evidence>
<dbReference type="SUPFAM" id="SSF48173">
    <property type="entry name" value="Cryptochrome/photolyase FAD-binding domain"/>
    <property type="match status" value="1"/>
</dbReference>
<dbReference type="PANTHER" id="PTHR11455">
    <property type="entry name" value="CRYPTOCHROME"/>
    <property type="match status" value="1"/>
</dbReference>
<dbReference type="InterPro" id="IPR036134">
    <property type="entry name" value="Crypto/Photolyase_FAD-like_sf"/>
</dbReference>
<keyword evidence="1 3" id="KW-0285">Flavoprotein</keyword>
<dbReference type="InterPro" id="IPR005101">
    <property type="entry name" value="Cryptochr/Photolyase_FAD-bd"/>
</dbReference>
<reference evidence="5 6" key="1">
    <citation type="submission" date="2017-09" db="EMBL/GenBank/DDBJ databases">
        <title>Sphingomonas spermidinifaciens 9NM-10, whole genome shotgun sequence.</title>
        <authorList>
            <person name="Feng G."/>
            <person name="Zhu H."/>
        </authorList>
    </citation>
    <scope>NUCLEOTIDE SEQUENCE [LARGE SCALE GENOMIC DNA]</scope>
    <source>
        <strain evidence="5 6">9NM-10</strain>
    </source>
</reference>
<gene>
    <name evidence="5" type="ORF">COC42_15705</name>
</gene>
<dbReference type="GO" id="GO:0071949">
    <property type="term" value="F:FAD binding"/>
    <property type="evidence" value="ECO:0007669"/>
    <property type="project" value="TreeGrafter"/>
</dbReference>
<comment type="cofactor">
    <cofactor evidence="3">
        <name>FAD</name>
        <dbReference type="ChEBI" id="CHEBI:57692"/>
    </cofactor>
    <text evidence="3">Binds 1 FAD per subunit.</text>
</comment>
<keyword evidence="6" id="KW-1185">Reference proteome</keyword>
<dbReference type="PANTHER" id="PTHR11455:SF18">
    <property type="entry name" value="SI:CH1073-390K14.1"/>
    <property type="match status" value="1"/>
</dbReference>
<dbReference type="GO" id="GO:0005737">
    <property type="term" value="C:cytoplasm"/>
    <property type="evidence" value="ECO:0007669"/>
    <property type="project" value="TreeGrafter"/>
</dbReference>
<dbReference type="OrthoDB" id="9772484at2"/>
<sequence>MILEPTRAAALARLDAFSPRMGRRYAAERNHDHGSAGAWPANVSMLSPYLRHRLIDEQEVLARALDKHGPDAAEKFVSEVLWRGYFRGWLEQRPAVWDRYLAERDAALAAVEANGGLARDYRAAIEGRTGIDCFDAWADELTAHNWLHNHARMWFASIWIFTLRLPWVLGADFFLRHLLDGDAASNTLSWRWVAGLHTRGKAYAARADNIARYTGGRFNPKGLVEEVEPLTEDEEAPLIRFTPPPRPEPAGEWSLLLHEGDLAIGHSLATPPSAIVALVPREERVAPAVAAFRRGAVEDAATRAGASYGCPVHRVEDAATLGDIRAGRLVAAYVPLGNAPALPQVDTFVRDYDAAVWPLATAGFFKVKAGAPAKSRALGLPL</sequence>
<feature type="binding site" evidence="3">
    <location>
        <begin position="180"/>
        <end position="182"/>
    </location>
    <ligand>
        <name>FAD</name>
        <dbReference type="ChEBI" id="CHEBI:57692"/>
    </ligand>
</feature>
<evidence type="ECO:0000259" key="4">
    <source>
        <dbReference type="Pfam" id="PF03441"/>
    </source>
</evidence>
<feature type="binding site" evidence="3">
    <location>
        <begin position="79"/>
        <end position="86"/>
    </location>
    <ligand>
        <name>FAD</name>
        <dbReference type="ChEBI" id="CHEBI:57692"/>
    </ligand>
</feature>
<organism evidence="5 6">
    <name type="scientific">Sphingomonas spermidinifaciens</name>
    <dbReference type="NCBI Taxonomy" id="1141889"/>
    <lineage>
        <taxon>Bacteria</taxon>
        <taxon>Pseudomonadati</taxon>
        <taxon>Pseudomonadota</taxon>
        <taxon>Alphaproteobacteria</taxon>
        <taxon>Sphingomonadales</taxon>
        <taxon>Sphingomonadaceae</taxon>
        <taxon>Sphingomonas</taxon>
    </lineage>
</organism>
<dbReference type="GO" id="GO:0003677">
    <property type="term" value="F:DNA binding"/>
    <property type="evidence" value="ECO:0007669"/>
    <property type="project" value="TreeGrafter"/>
</dbReference>
<dbReference type="AlphaFoldDB" id="A0A2A4B0V0"/>
<feature type="domain" description="Cryptochrome/DNA photolyase FAD-binding" evidence="4">
    <location>
        <begin position="76"/>
        <end position="210"/>
    </location>
</feature>
<evidence type="ECO:0000256" key="1">
    <source>
        <dbReference type="ARBA" id="ARBA00022630"/>
    </source>
</evidence>
<protein>
    <recommendedName>
        <fullName evidence="4">Cryptochrome/DNA photolyase FAD-binding domain-containing protein</fullName>
    </recommendedName>
</protein>
<dbReference type="GO" id="GO:0043153">
    <property type="term" value="P:entrainment of circadian clock by photoperiod"/>
    <property type="evidence" value="ECO:0007669"/>
    <property type="project" value="TreeGrafter"/>
</dbReference>
<dbReference type="InterPro" id="IPR002081">
    <property type="entry name" value="Cryptochrome/DNA_photolyase_1"/>
</dbReference>
<evidence type="ECO:0000256" key="3">
    <source>
        <dbReference type="PIRSR" id="PIRSR602081-1"/>
    </source>
</evidence>
<dbReference type="Gene3D" id="1.10.579.10">
    <property type="entry name" value="DNA Cyclobutane Dipyrimidine Photolyase, subunit A, domain 3"/>
    <property type="match status" value="1"/>
</dbReference>
<keyword evidence="2 3" id="KW-0274">FAD</keyword>